<organism evidence="1">
    <name type="scientific">viral metagenome</name>
    <dbReference type="NCBI Taxonomy" id="1070528"/>
    <lineage>
        <taxon>unclassified sequences</taxon>
        <taxon>metagenomes</taxon>
        <taxon>organismal metagenomes</taxon>
    </lineage>
</organism>
<name>A0A6C0E8U2_9ZZZZ</name>
<sequence>MNLDQISHQIYQGFQRKYPEIENHHFKPEIIKNIIIKSGVNYNHQDGLKSIIRVINEKLNHFKLNINKDRQQKGIIDFTLDSRSQVHNQPVPQQALVIATHPKSNNNLNQSRREFINPNPVIINDQGNQNHIQLNQLTTHNQEIPTHQSFPANPKELNLSSLQNPIEENNQTDHFILTANQRNLLKEQNKVAIRYLVIDSKDRDFNMSPYPNAYTIKFSPPTFSNTDSRSGFIDRTFHNVESIELVKCGLMNTSDLEDASDNTNPPAYISIEIDELQTQHYSTNSALNQTITILDSYTLQNNYKHFNLLYNDVGSVVTFNPRITLDKLTIKFKLPNGELYNFGEANKNSRATVNFLVFKITYLEKNLQTDFYN</sequence>
<evidence type="ECO:0000313" key="1">
    <source>
        <dbReference type="EMBL" id="QHT25031.1"/>
    </source>
</evidence>
<accession>A0A6C0E8U2</accession>
<protein>
    <submittedName>
        <fullName evidence="1">Uncharacterized protein</fullName>
    </submittedName>
</protein>
<dbReference type="EMBL" id="MN739754">
    <property type="protein sequence ID" value="QHT25031.1"/>
    <property type="molecule type" value="Genomic_DNA"/>
</dbReference>
<proteinExistence type="predicted"/>
<reference evidence="1" key="1">
    <citation type="journal article" date="2020" name="Nature">
        <title>Giant virus diversity and host interactions through global metagenomics.</title>
        <authorList>
            <person name="Schulz F."/>
            <person name="Roux S."/>
            <person name="Paez-Espino D."/>
            <person name="Jungbluth S."/>
            <person name="Walsh D.A."/>
            <person name="Denef V.J."/>
            <person name="McMahon K.D."/>
            <person name="Konstantinidis K.T."/>
            <person name="Eloe-Fadrosh E.A."/>
            <person name="Kyrpides N.C."/>
            <person name="Woyke T."/>
        </authorList>
    </citation>
    <scope>NUCLEOTIDE SEQUENCE</scope>
    <source>
        <strain evidence="1">GVMAG-M-3300023179-150</strain>
    </source>
</reference>
<dbReference type="AlphaFoldDB" id="A0A6C0E8U2"/>